<sequence>MVKKKKPKPKRPIKKMPKKTKIEERPTVDYMGPIPQ</sequence>
<dbReference type="AlphaFoldDB" id="A0A5E4LPM9"/>
<gene>
    <name evidence="2" type="ORF">LFW2832_00629</name>
</gene>
<evidence type="ECO:0000313" key="3">
    <source>
        <dbReference type="Proteomes" id="UP000789941"/>
    </source>
</evidence>
<protein>
    <submittedName>
        <fullName evidence="2">Uncharacterized protein</fullName>
    </submittedName>
</protein>
<name>A0A5E4LPM9_9ARCH</name>
<organism evidence="2 3">
    <name type="scientific">Candidatus Bilamarchaeum dharawalense</name>
    <dbReference type="NCBI Taxonomy" id="2885759"/>
    <lineage>
        <taxon>Archaea</taxon>
        <taxon>Candidatus Micrarchaeota</taxon>
        <taxon>Candidatus Micrarchaeia</taxon>
        <taxon>Candidatus Anstonellales</taxon>
        <taxon>Candidatus Bilamarchaeaceae</taxon>
        <taxon>Candidatus Bilamarchaeum</taxon>
    </lineage>
</organism>
<reference evidence="2 3" key="1">
    <citation type="submission" date="2019-08" db="EMBL/GenBank/DDBJ databases">
        <authorList>
            <person name="Vazquez-Campos X."/>
        </authorList>
    </citation>
    <scope>NUCLEOTIDE SEQUENCE [LARGE SCALE GENOMIC DNA]</scope>
    <source>
        <strain evidence="2">LFW-283_2</strain>
    </source>
</reference>
<feature type="compositionally biased region" description="Basic residues" evidence="1">
    <location>
        <begin position="1"/>
        <end position="19"/>
    </location>
</feature>
<dbReference type="EMBL" id="CABMJJ010000009">
    <property type="protein sequence ID" value="VVC03954.1"/>
    <property type="molecule type" value="Genomic_DNA"/>
</dbReference>
<dbReference type="Proteomes" id="UP000789941">
    <property type="component" value="Unassembled WGS sequence"/>
</dbReference>
<comment type="caution">
    <text evidence="2">The sequence shown here is derived from an EMBL/GenBank/DDBJ whole genome shotgun (WGS) entry which is preliminary data.</text>
</comment>
<evidence type="ECO:0000313" key="2">
    <source>
        <dbReference type="EMBL" id="VVC03954.1"/>
    </source>
</evidence>
<accession>A0A5E4LPM9</accession>
<evidence type="ECO:0000256" key="1">
    <source>
        <dbReference type="SAM" id="MobiDB-lite"/>
    </source>
</evidence>
<proteinExistence type="predicted"/>
<feature type="region of interest" description="Disordered" evidence="1">
    <location>
        <begin position="1"/>
        <end position="36"/>
    </location>
</feature>